<reference evidence="1" key="1">
    <citation type="submission" date="2021-07" db="EMBL/GenBank/DDBJ databases">
        <authorList>
            <person name="Bleriot I."/>
            <person name="Blasco L."/>
            <person name="Pacios O."/>
            <person name="Fernandez-Garcia L."/>
            <person name="Ambroa A."/>
            <person name="Lopez M."/>
            <person name="Ortiz-Cartagena C."/>
            <person name="Fernandez-Cuenca F."/>
            <person name="Oteo J."/>
            <person name="Pascual A."/>
            <person name="Martinez-Martinez L."/>
            <person name="Domingo-Calap P."/>
            <person name="Wood T.K."/>
            <person name="Tomas M."/>
        </authorList>
    </citation>
    <scope>NUCLEOTIDE SEQUENCE</scope>
</reference>
<evidence type="ECO:0000313" key="1">
    <source>
        <dbReference type="EMBL" id="UEW68134.1"/>
    </source>
</evidence>
<accession>A0A976M163</accession>
<organism evidence="1 2">
    <name type="scientific">Klebsiella phage vB_KpnM-VAC25</name>
    <dbReference type="NCBI Taxonomy" id="2866703"/>
    <lineage>
        <taxon>Viruses</taxon>
        <taxon>Duplodnaviria</taxon>
        <taxon>Heunggongvirae</taxon>
        <taxon>Uroviricota</taxon>
        <taxon>Caudoviricetes</taxon>
        <taxon>Autographivirales</taxon>
        <taxon>Autoscriptoviridae</taxon>
        <taxon>Slopekvirinae</taxon>
        <taxon>Drulisvirus</taxon>
        <taxon>Drulisvirus VAC25</taxon>
    </lineage>
</organism>
<proteinExistence type="predicted"/>
<sequence>MSLCLRSRLTYLHSLRITPCPFTSYGHSVLLYAVLDSIG</sequence>
<name>A0A976M163_9CAUD</name>
<evidence type="ECO:0000313" key="2">
    <source>
        <dbReference type="Proteomes" id="UP001144669"/>
    </source>
</evidence>
<keyword evidence="2" id="KW-1185">Reference proteome</keyword>
<protein>
    <submittedName>
        <fullName evidence="1">Uncharacterized protein</fullName>
    </submittedName>
</protein>
<dbReference type="Proteomes" id="UP001144669">
    <property type="component" value="Segment"/>
</dbReference>
<dbReference type="EMBL" id="MZ571827">
    <property type="protein sequence ID" value="UEW68134.1"/>
    <property type="molecule type" value="Genomic_DNA"/>
</dbReference>